<dbReference type="SUPFAM" id="SSF53098">
    <property type="entry name" value="Ribonuclease H-like"/>
    <property type="match status" value="1"/>
</dbReference>
<organism evidence="2 3">
    <name type="scientific">Sinisalibacter lacisalsi</name>
    <dbReference type="NCBI Taxonomy" id="1526570"/>
    <lineage>
        <taxon>Bacteria</taxon>
        <taxon>Pseudomonadati</taxon>
        <taxon>Pseudomonadota</taxon>
        <taxon>Alphaproteobacteria</taxon>
        <taxon>Rhodobacterales</taxon>
        <taxon>Roseobacteraceae</taxon>
        <taxon>Sinisalibacter</taxon>
    </lineage>
</organism>
<comment type="caution">
    <text evidence="2">The sequence shown here is derived from an EMBL/GenBank/DDBJ whole genome shotgun (WGS) entry which is preliminary data.</text>
</comment>
<dbReference type="InterPro" id="IPR036397">
    <property type="entry name" value="RNaseH_sf"/>
</dbReference>
<dbReference type="Gene3D" id="3.30.420.10">
    <property type="entry name" value="Ribonuclease H-like superfamily/Ribonuclease H"/>
    <property type="match status" value="1"/>
</dbReference>
<evidence type="ECO:0000313" key="2">
    <source>
        <dbReference type="EMBL" id="GGD36051.1"/>
    </source>
</evidence>
<dbReference type="Proteomes" id="UP000617355">
    <property type="component" value="Unassembled WGS sequence"/>
</dbReference>
<sequence>MDWAMKEKSYSQRRACALAGIDPRVYRRQPKRSEDTTLRRRLRELSAERRRFGYRRLHILLKREGWEVNWRKLYRLYKEEGLTVRKRGGRKRAVGTRAPMAIPQGPNQRWSLDFVSDTLSEGRRFRILNVIDDFSRECLASVVDTSLSGIRVARELDRIAEMRGYPCMVVSDNVLCREHLAA</sequence>
<name>A0ABQ1QMA2_9RHOB</name>
<dbReference type="Pfam" id="PF00665">
    <property type="entry name" value="rve"/>
    <property type="match status" value="1"/>
</dbReference>
<evidence type="ECO:0000313" key="3">
    <source>
        <dbReference type="Proteomes" id="UP000617355"/>
    </source>
</evidence>
<gene>
    <name evidence="2" type="ORF">GCM10011358_19830</name>
</gene>
<accession>A0ABQ1QMA2</accession>
<dbReference type="InterPro" id="IPR001584">
    <property type="entry name" value="Integrase_cat-core"/>
</dbReference>
<dbReference type="Pfam" id="PF13276">
    <property type="entry name" value="HTH_21"/>
    <property type="match status" value="1"/>
</dbReference>
<keyword evidence="3" id="KW-1185">Reference proteome</keyword>
<feature type="domain" description="Integrase catalytic" evidence="1">
    <location>
        <begin position="102"/>
        <end position="182"/>
    </location>
</feature>
<proteinExistence type="predicted"/>
<dbReference type="PROSITE" id="PS50994">
    <property type="entry name" value="INTEGRASE"/>
    <property type="match status" value="1"/>
</dbReference>
<protein>
    <recommendedName>
        <fullName evidence="1">Integrase catalytic domain-containing protein</fullName>
    </recommendedName>
</protein>
<dbReference type="PANTHER" id="PTHR47515:SF1">
    <property type="entry name" value="BLR2054 PROTEIN"/>
    <property type="match status" value="1"/>
</dbReference>
<reference evidence="3" key="1">
    <citation type="journal article" date="2019" name="Int. J. Syst. Evol. Microbiol.">
        <title>The Global Catalogue of Microorganisms (GCM) 10K type strain sequencing project: providing services to taxonomists for standard genome sequencing and annotation.</title>
        <authorList>
            <consortium name="The Broad Institute Genomics Platform"/>
            <consortium name="The Broad Institute Genome Sequencing Center for Infectious Disease"/>
            <person name="Wu L."/>
            <person name="Ma J."/>
        </authorList>
    </citation>
    <scope>NUCLEOTIDE SEQUENCE [LARGE SCALE GENOMIC DNA]</scope>
    <source>
        <strain evidence="3">CGMCC 1.12922</strain>
    </source>
</reference>
<dbReference type="PANTHER" id="PTHR47515">
    <property type="entry name" value="LOW CALCIUM RESPONSE LOCUS PROTEIN T"/>
    <property type="match status" value="1"/>
</dbReference>
<evidence type="ECO:0000259" key="1">
    <source>
        <dbReference type="PROSITE" id="PS50994"/>
    </source>
</evidence>
<dbReference type="InterPro" id="IPR012337">
    <property type="entry name" value="RNaseH-like_sf"/>
</dbReference>
<dbReference type="EMBL" id="BMGI01000003">
    <property type="protein sequence ID" value="GGD36051.1"/>
    <property type="molecule type" value="Genomic_DNA"/>
</dbReference>
<dbReference type="InterPro" id="IPR025948">
    <property type="entry name" value="HTH-like_dom"/>
</dbReference>